<dbReference type="Gene3D" id="2.160.10.10">
    <property type="entry name" value="Hexapeptide repeat proteins"/>
    <property type="match status" value="1"/>
</dbReference>
<sequence length="147" mass="15235">MVFGPRVDIRVGPGGGLDRGERCVIAGDFHGVIDAPTTWGDDVFFNVGAYVCVFEGLTIGSRVMFGERVSIHDEDHVVGPVAPGAARYRTSPVIIGDDVWVGANVVVLRGSRIGSGSVVAAGAVVRGEVPDGVLVAGVPAKVVRELL</sequence>
<keyword evidence="3" id="KW-0012">Acyltransferase</keyword>
<organism evidence="3 4">
    <name type="scientific">Pseudokineococcus marinus</name>
    <dbReference type="NCBI Taxonomy" id="351215"/>
    <lineage>
        <taxon>Bacteria</taxon>
        <taxon>Bacillati</taxon>
        <taxon>Actinomycetota</taxon>
        <taxon>Actinomycetes</taxon>
        <taxon>Kineosporiales</taxon>
        <taxon>Kineosporiaceae</taxon>
        <taxon>Pseudokineococcus</taxon>
    </lineage>
</organism>
<accession>A0A849BWH1</accession>
<evidence type="ECO:0000313" key="3">
    <source>
        <dbReference type="EMBL" id="NNH21898.1"/>
    </source>
</evidence>
<keyword evidence="2 3" id="KW-0808">Transferase</keyword>
<dbReference type="Proteomes" id="UP000555552">
    <property type="component" value="Unassembled WGS sequence"/>
</dbReference>
<dbReference type="InterPro" id="IPR001451">
    <property type="entry name" value="Hexapep"/>
</dbReference>
<evidence type="ECO:0000256" key="1">
    <source>
        <dbReference type="ARBA" id="ARBA00007274"/>
    </source>
</evidence>
<dbReference type="Pfam" id="PF00132">
    <property type="entry name" value="Hexapep"/>
    <property type="match status" value="1"/>
</dbReference>
<protein>
    <submittedName>
        <fullName evidence="3">Acyltransferase</fullName>
    </submittedName>
</protein>
<dbReference type="SUPFAM" id="SSF51161">
    <property type="entry name" value="Trimeric LpxA-like enzymes"/>
    <property type="match status" value="1"/>
</dbReference>
<dbReference type="AlphaFoldDB" id="A0A849BWH1"/>
<dbReference type="GO" id="GO:0005829">
    <property type="term" value="C:cytosol"/>
    <property type="evidence" value="ECO:0007669"/>
    <property type="project" value="TreeGrafter"/>
</dbReference>
<dbReference type="CDD" id="cd04647">
    <property type="entry name" value="LbH_MAT_like"/>
    <property type="match status" value="1"/>
</dbReference>
<evidence type="ECO:0000256" key="2">
    <source>
        <dbReference type="ARBA" id="ARBA00022679"/>
    </source>
</evidence>
<comment type="similarity">
    <text evidence="1">Belongs to the transferase hexapeptide repeat family.</text>
</comment>
<dbReference type="InterPro" id="IPR051159">
    <property type="entry name" value="Hexapeptide_acetyltransf"/>
</dbReference>
<proteinExistence type="inferred from homology"/>
<dbReference type="EMBL" id="JABEMA010000011">
    <property type="protein sequence ID" value="NNH21898.1"/>
    <property type="molecule type" value="Genomic_DNA"/>
</dbReference>
<evidence type="ECO:0000313" key="4">
    <source>
        <dbReference type="Proteomes" id="UP000555552"/>
    </source>
</evidence>
<dbReference type="PANTHER" id="PTHR23416">
    <property type="entry name" value="SIALIC ACID SYNTHASE-RELATED"/>
    <property type="match status" value="1"/>
</dbReference>
<dbReference type="InterPro" id="IPR011004">
    <property type="entry name" value="Trimer_LpxA-like_sf"/>
</dbReference>
<comment type="caution">
    <text evidence="3">The sequence shown here is derived from an EMBL/GenBank/DDBJ whole genome shotgun (WGS) entry which is preliminary data.</text>
</comment>
<dbReference type="GO" id="GO:0008374">
    <property type="term" value="F:O-acyltransferase activity"/>
    <property type="evidence" value="ECO:0007669"/>
    <property type="project" value="TreeGrafter"/>
</dbReference>
<name>A0A849BWH1_9ACTN</name>
<keyword evidence="4" id="KW-1185">Reference proteome</keyword>
<reference evidence="3 4" key="1">
    <citation type="submission" date="2020-05" db="EMBL/GenBank/DDBJ databases">
        <title>MicrobeNet Type strains.</title>
        <authorList>
            <person name="Nicholson A.C."/>
        </authorList>
    </citation>
    <scope>NUCLEOTIDE SEQUENCE [LARGE SCALE GENOMIC DNA]</scope>
    <source>
        <strain evidence="3 4">JCM 14547</strain>
    </source>
</reference>
<gene>
    <name evidence="3" type="ORF">HLB09_02110</name>
</gene>
<dbReference type="PANTHER" id="PTHR23416:SF23">
    <property type="entry name" value="ACETYLTRANSFERASE C18B11.09C-RELATED"/>
    <property type="match status" value="1"/>
</dbReference>